<dbReference type="Proteomes" id="UP000272942">
    <property type="component" value="Unassembled WGS sequence"/>
</dbReference>
<keyword evidence="4" id="KW-0297">G-protein coupled receptor</keyword>
<organism evidence="12">
    <name type="scientific">Echinostoma caproni</name>
    <dbReference type="NCBI Taxonomy" id="27848"/>
    <lineage>
        <taxon>Eukaryota</taxon>
        <taxon>Metazoa</taxon>
        <taxon>Spiralia</taxon>
        <taxon>Lophotrochozoa</taxon>
        <taxon>Platyhelminthes</taxon>
        <taxon>Trematoda</taxon>
        <taxon>Digenea</taxon>
        <taxon>Plagiorchiida</taxon>
        <taxon>Echinostomata</taxon>
        <taxon>Echinostomatoidea</taxon>
        <taxon>Echinostomatidae</taxon>
        <taxon>Echinostoma</taxon>
    </lineage>
</organism>
<dbReference type="PRINTS" id="PR00237">
    <property type="entry name" value="GPCRRHODOPSN"/>
</dbReference>
<keyword evidence="7" id="KW-0807">Transducer</keyword>
<evidence type="ECO:0000313" key="11">
    <source>
        <dbReference type="Proteomes" id="UP000272942"/>
    </source>
</evidence>
<accession>A0A183A6C7</accession>
<keyword evidence="11" id="KW-1185">Reference proteome</keyword>
<dbReference type="PANTHER" id="PTHR24235:SF12">
    <property type="entry name" value="G-PROTEIN COUPLED RECEPTORS FAMILY 1 PROFILE DOMAIN-CONTAINING PROTEIN"/>
    <property type="match status" value="1"/>
</dbReference>
<name>A0A183A6C7_9TREM</name>
<evidence type="ECO:0000256" key="5">
    <source>
        <dbReference type="ARBA" id="ARBA00023136"/>
    </source>
</evidence>
<reference evidence="12" key="1">
    <citation type="submission" date="2016-06" db="UniProtKB">
        <authorList>
            <consortium name="WormBaseParasite"/>
        </authorList>
    </citation>
    <scope>IDENTIFICATION</scope>
</reference>
<dbReference type="OrthoDB" id="9046662at2759"/>
<dbReference type="InterPro" id="IPR000276">
    <property type="entry name" value="GPCR_Rhodpsn"/>
</dbReference>
<dbReference type="EMBL" id="UZAN01039664">
    <property type="protein sequence ID" value="VDP66689.1"/>
    <property type="molecule type" value="Genomic_DNA"/>
</dbReference>
<sequence length="552" mass="62180">MMNDKSSYLISDAATYHASYATSVQTTGSLADVCSHEPQLTSSGYLEAMINYVKLCLTEPTRGIMLEVLESELSRLHSHNLLALHELILLITVYTGMILFGSCGSLLVIYIVIRQPRMRTPRNLFIVNLATSDLILCLFTQPFNLLRTLYWHYDWTLGRIMCKAVAMAQAANIFVSTISIIAIALDRLQVIVYPTRIRVHTAGAMAIIGSSWLFAILMASPMIAFSSVSHGTIRSDGSVCSANTIQSQWLRRSKFIYGIVTLIFQYCLPITIVSYAYTRICLRIRKRQLNRRTLRLNEMLSELASGAMTNQPHKPGAVRQNDHLLDVNVDIHKNDCPGETAKPGSCSELRVIVNETHLNADGERHKVNNYSMYTSTITNASTVQDREKTIQRRHTRTNALLAAVTITFILAWLPLHIFNLAMDLKESRSASDINQLDGTDSDNVWVMHDRNQTHHHIIYPSTESPSIGFTSDQNKMYFTGRISTLTQSFCLFCVLLSACINPVLYGWLNENFHKEFTQMCSACRVKLSCLRANARTRSTTSARIPKIHQNPM</sequence>
<evidence type="ECO:0000256" key="7">
    <source>
        <dbReference type="ARBA" id="ARBA00023224"/>
    </source>
</evidence>
<dbReference type="InterPro" id="IPR017452">
    <property type="entry name" value="GPCR_Rhodpsn_7TM"/>
</dbReference>
<feature type="transmembrane region" description="Helical" evidence="8">
    <location>
        <begin position="164"/>
        <end position="185"/>
    </location>
</feature>
<dbReference type="GO" id="GO:0004930">
    <property type="term" value="F:G protein-coupled receptor activity"/>
    <property type="evidence" value="ECO:0007669"/>
    <property type="project" value="UniProtKB-KW"/>
</dbReference>
<feature type="transmembrane region" description="Helical" evidence="8">
    <location>
        <begin position="485"/>
        <end position="508"/>
    </location>
</feature>
<dbReference type="Gene3D" id="1.20.1070.10">
    <property type="entry name" value="Rhodopsin 7-helix transmembrane proteins"/>
    <property type="match status" value="1"/>
</dbReference>
<comment type="subcellular location">
    <subcellularLocation>
        <location evidence="1">Membrane</location>
        <topology evidence="1">Multi-pass membrane protein</topology>
    </subcellularLocation>
</comment>
<keyword evidence="2 8" id="KW-0812">Transmembrane</keyword>
<dbReference type="SMART" id="SM01381">
    <property type="entry name" value="7TM_GPCR_Srsx"/>
    <property type="match status" value="1"/>
</dbReference>
<dbReference type="CDD" id="cd15203">
    <property type="entry name" value="7tmA_NPYR-like"/>
    <property type="match status" value="1"/>
</dbReference>
<feature type="transmembrane region" description="Helical" evidence="8">
    <location>
        <begin position="125"/>
        <end position="144"/>
    </location>
</feature>
<protein>
    <submittedName>
        <fullName evidence="12">G_PROTEIN_RECEP_F1_2 domain-containing protein</fullName>
    </submittedName>
</protein>
<reference evidence="10 11" key="2">
    <citation type="submission" date="2018-11" db="EMBL/GenBank/DDBJ databases">
        <authorList>
            <consortium name="Pathogen Informatics"/>
        </authorList>
    </citation>
    <scope>NUCLEOTIDE SEQUENCE [LARGE SCALE GENOMIC DNA]</scope>
    <source>
        <strain evidence="10 11">Egypt</strain>
    </source>
</reference>
<evidence type="ECO:0000313" key="10">
    <source>
        <dbReference type="EMBL" id="VDP66689.1"/>
    </source>
</evidence>
<keyword evidence="6" id="KW-0675">Receptor</keyword>
<feature type="transmembrane region" description="Helical" evidence="8">
    <location>
        <begin position="197"/>
        <end position="219"/>
    </location>
</feature>
<evidence type="ECO:0000256" key="2">
    <source>
        <dbReference type="ARBA" id="ARBA00022692"/>
    </source>
</evidence>
<gene>
    <name evidence="10" type="ORF">ECPE_LOCUS2512</name>
</gene>
<evidence type="ECO:0000256" key="6">
    <source>
        <dbReference type="ARBA" id="ARBA00023170"/>
    </source>
</evidence>
<dbReference type="WBParaSite" id="ECPE_0000251201-mRNA-1">
    <property type="protein sequence ID" value="ECPE_0000251201-mRNA-1"/>
    <property type="gene ID" value="ECPE_0000251201"/>
</dbReference>
<evidence type="ECO:0000256" key="1">
    <source>
        <dbReference type="ARBA" id="ARBA00004141"/>
    </source>
</evidence>
<dbReference type="PANTHER" id="PTHR24235">
    <property type="entry name" value="NEUROPEPTIDE Y RECEPTOR"/>
    <property type="match status" value="1"/>
</dbReference>
<evidence type="ECO:0000256" key="8">
    <source>
        <dbReference type="SAM" id="Phobius"/>
    </source>
</evidence>
<proteinExistence type="predicted"/>
<feature type="transmembrane region" description="Helical" evidence="8">
    <location>
        <begin position="87"/>
        <end position="113"/>
    </location>
</feature>
<feature type="transmembrane region" description="Helical" evidence="8">
    <location>
        <begin position="398"/>
        <end position="418"/>
    </location>
</feature>
<dbReference type="SUPFAM" id="SSF81321">
    <property type="entry name" value="Family A G protein-coupled receptor-like"/>
    <property type="match status" value="1"/>
</dbReference>
<evidence type="ECO:0000313" key="12">
    <source>
        <dbReference type="WBParaSite" id="ECPE_0000251201-mRNA-1"/>
    </source>
</evidence>
<dbReference type="Pfam" id="PF00001">
    <property type="entry name" value="7tm_1"/>
    <property type="match status" value="1"/>
</dbReference>
<keyword evidence="3 8" id="KW-1133">Transmembrane helix</keyword>
<dbReference type="GO" id="GO:0016020">
    <property type="term" value="C:membrane"/>
    <property type="evidence" value="ECO:0007669"/>
    <property type="project" value="UniProtKB-SubCell"/>
</dbReference>
<keyword evidence="5 8" id="KW-0472">Membrane</keyword>
<evidence type="ECO:0000259" key="9">
    <source>
        <dbReference type="PROSITE" id="PS50262"/>
    </source>
</evidence>
<evidence type="ECO:0000256" key="3">
    <source>
        <dbReference type="ARBA" id="ARBA00022989"/>
    </source>
</evidence>
<evidence type="ECO:0000256" key="4">
    <source>
        <dbReference type="ARBA" id="ARBA00023040"/>
    </source>
</evidence>
<dbReference type="AlphaFoldDB" id="A0A183A6C7"/>
<dbReference type="PROSITE" id="PS50262">
    <property type="entry name" value="G_PROTEIN_RECEP_F1_2"/>
    <property type="match status" value="1"/>
</dbReference>
<feature type="transmembrane region" description="Helical" evidence="8">
    <location>
        <begin position="255"/>
        <end position="277"/>
    </location>
</feature>
<feature type="domain" description="G-protein coupled receptors family 1 profile" evidence="9">
    <location>
        <begin position="104"/>
        <end position="505"/>
    </location>
</feature>